<proteinExistence type="predicted"/>
<dbReference type="InterPro" id="IPR027353">
    <property type="entry name" value="NET_dom"/>
</dbReference>
<dbReference type="Gene3D" id="1.20.920.10">
    <property type="entry name" value="Bromodomain-like"/>
    <property type="match status" value="1"/>
</dbReference>
<dbReference type="GO" id="GO:0005634">
    <property type="term" value="C:nucleus"/>
    <property type="evidence" value="ECO:0000318"/>
    <property type="project" value="GO_Central"/>
</dbReference>
<dbReference type="PANTHER" id="PTHR22880">
    <property type="entry name" value="FALZ-RELATED BROMODOMAIN-CONTAINING PROTEINS"/>
    <property type="match status" value="1"/>
</dbReference>
<dbReference type="GO" id="GO:0006355">
    <property type="term" value="P:regulation of DNA-templated transcription"/>
    <property type="evidence" value="ECO:0000318"/>
    <property type="project" value="GO_Central"/>
</dbReference>
<dbReference type="InterPro" id="IPR001487">
    <property type="entry name" value="Bromodomain"/>
</dbReference>
<evidence type="ECO:0000313" key="7">
    <source>
        <dbReference type="Proteomes" id="UP000001542"/>
    </source>
</evidence>
<dbReference type="PROSITE" id="PS51525">
    <property type="entry name" value="NET"/>
    <property type="match status" value="1"/>
</dbReference>
<dbReference type="SUPFAM" id="SSF47370">
    <property type="entry name" value="Bromodomain"/>
    <property type="match status" value="1"/>
</dbReference>
<dbReference type="GO" id="GO:0006338">
    <property type="term" value="P:chromatin remodeling"/>
    <property type="evidence" value="ECO:0000318"/>
    <property type="project" value="GO_Central"/>
</dbReference>
<evidence type="ECO:0000259" key="4">
    <source>
        <dbReference type="PROSITE" id="PS50014"/>
    </source>
</evidence>
<protein>
    <submittedName>
        <fullName evidence="6">Bromodomain containing protein</fullName>
    </submittedName>
</protein>
<gene>
    <name evidence="6" type="ORF">TVAG_377950</name>
</gene>
<dbReference type="PANTHER" id="PTHR22880:SF225">
    <property type="entry name" value="BROMODOMAIN-CONTAINING PROTEIN BET-1-RELATED"/>
    <property type="match status" value="1"/>
</dbReference>
<dbReference type="PROSITE" id="PS00633">
    <property type="entry name" value="BROMODOMAIN_1"/>
    <property type="match status" value="1"/>
</dbReference>
<dbReference type="Proteomes" id="UP000001542">
    <property type="component" value="Unassembled WGS sequence"/>
</dbReference>
<dbReference type="RefSeq" id="XP_001583302.1">
    <property type="nucleotide sequence ID" value="XM_001583252.1"/>
</dbReference>
<dbReference type="GO" id="GO:0000785">
    <property type="term" value="C:chromatin"/>
    <property type="evidence" value="ECO:0000318"/>
    <property type="project" value="GO_Central"/>
</dbReference>
<dbReference type="EMBL" id="DS113184">
    <property type="protein sequence ID" value="EAY22316.1"/>
    <property type="molecule type" value="Genomic_DNA"/>
</dbReference>
<reference evidence="6" key="2">
    <citation type="journal article" date="2007" name="Science">
        <title>Draft genome sequence of the sexually transmitted pathogen Trichomonas vaginalis.</title>
        <authorList>
            <person name="Carlton J.M."/>
            <person name="Hirt R.P."/>
            <person name="Silva J.C."/>
            <person name="Delcher A.L."/>
            <person name="Schatz M."/>
            <person name="Zhao Q."/>
            <person name="Wortman J.R."/>
            <person name="Bidwell S.L."/>
            <person name="Alsmark U.C.M."/>
            <person name="Besteiro S."/>
            <person name="Sicheritz-Ponten T."/>
            <person name="Noel C.J."/>
            <person name="Dacks J.B."/>
            <person name="Foster P.G."/>
            <person name="Simillion C."/>
            <person name="Van de Peer Y."/>
            <person name="Miranda-Saavedra D."/>
            <person name="Barton G.J."/>
            <person name="Westrop G.D."/>
            <person name="Mueller S."/>
            <person name="Dessi D."/>
            <person name="Fiori P.L."/>
            <person name="Ren Q."/>
            <person name="Paulsen I."/>
            <person name="Zhang H."/>
            <person name="Bastida-Corcuera F.D."/>
            <person name="Simoes-Barbosa A."/>
            <person name="Brown M.T."/>
            <person name="Hayes R.D."/>
            <person name="Mukherjee M."/>
            <person name="Okumura C.Y."/>
            <person name="Schneider R."/>
            <person name="Smith A.J."/>
            <person name="Vanacova S."/>
            <person name="Villalvazo M."/>
            <person name="Haas B.J."/>
            <person name="Pertea M."/>
            <person name="Feldblyum T.V."/>
            <person name="Utterback T.R."/>
            <person name="Shu C.L."/>
            <person name="Osoegawa K."/>
            <person name="de Jong P.J."/>
            <person name="Hrdy I."/>
            <person name="Horvathova L."/>
            <person name="Zubacova Z."/>
            <person name="Dolezal P."/>
            <person name="Malik S.B."/>
            <person name="Logsdon J.M. Jr."/>
            <person name="Henze K."/>
            <person name="Gupta A."/>
            <person name="Wang C.C."/>
            <person name="Dunne R.L."/>
            <person name="Upcroft J.A."/>
            <person name="Upcroft P."/>
            <person name="White O."/>
            <person name="Salzberg S.L."/>
            <person name="Tang P."/>
            <person name="Chiu C.-H."/>
            <person name="Lee Y.-S."/>
            <person name="Embley T.M."/>
            <person name="Coombs G.H."/>
            <person name="Mottram J.C."/>
            <person name="Tachezy J."/>
            <person name="Fraser-Liggett C.M."/>
            <person name="Johnson P.J."/>
        </authorList>
    </citation>
    <scope>NUCLEOTIDE SEQUENCE [LARGE SCALE GENOMIC DNA]</scope>
    <source>
        <strain evidence="6">G3</strain>
    </source>
</reference>
<dbReference type="Pfam" id="PF17035">
    <property type="entry name" value="BET"/>
    <property type="match status" value="1"/>
</dbReference>
<dbReference type="KEGG" id="tva:5467881"/>
<dbReference type="Gene3D" id="1.20.1270.220">
    <property type="match status" value="1"/>
</dbReference>
<dbReference type="SMART" id="SM00297">
    <property type="entry name" value="BROMO"/>
    <property type="match status" value="1"/>
</dbReference>
<accession>A2DAY6</accession>
<dbReference type="CDD" id="cd04369">
    <property type="entry name" value="Bromodomain"/>
    <property type="match status" value="1"/>
</dbReference>
<dbReference type="Pfam" id="PF00439">
    <property type="entry name" value="Bromodomain"/>
    <property type="match status" value="1"/>
</dbReference>
<dbReference type="eggNOG" id="KOG1474">
    <property type="taxonomic scope" value="Eukaryota"/>
</dbReference>
<evidence type="ECO:0000256" key="2">
    <source>
        <dbReference type="PROSITE-ProRule" id="PRU00035"/>
    </source>
</evidence>
<evidence type="ECO:0000313" key="6">
    <source>
        <dbReference type="EMBL" id="EAY22316.1"/>
    </source>
</evidence>
<dbReference type="AlphaFoldDB" id="A2DAY6"/>
<name>A2DAY6_TRIV3</name>
<dbReference type="InterPro" id="IPR038336">
    <property type="entry name" value="NET_sf"/>
</dbReference>
<dbReference type="InParanoid" id="A2DAY6"/>
<dbReference type="VEuPathDB" id="TrichDB:TVAGG3_0517900"/>
<dbReference type="PROSITE" id="PS50014">
    <property type="entry name" value="BROMODOMAIN_2"/>
    <property type="match status" value="1"/>
</dbReference>
<evidence type="ECO:0000256" key="1">
    <source>
        <dbReference type="ARBA" id="ARBA00023117"/>
    </source>
</evidence>
<evidence type="ECO:0000259" key="5">
    <source>
        <dbReference type="PROSITE" id="PS51525"/>
    </source>
</evidence>
<reference evidence="6" key="1">
    <citation type="submission" date="2006-10" db="EMBL/GenBank/DDBJ databases">
        <authorList>
            <person name="Amadeo P."/>
            <person name="Zhao Q."/>
            <person name="Wortman J."/>
            <person name="Fraser-Liggett C."/>
            <person name="Carlton J."/>
        </authorList>
    </citation>
    <scope>NUCLEOTIDE SEQUENCE</scope>
    <source>
        <strain evidence="6">G3</strain>
    </source>
</reference>
<dbReference type="InterPro" id="IPR018359">
    <property type="entry name" value="Bromodomain_CS"/>
</dbReference>
<dbReference type="STRING" id="5722.A2DAY6"/>
<keyword evidence="1 2" id="KW-0103">Bromodomain</keyword>
<dbReference type="SMR" id="A2DAY6"/>
<feature type="domain" description="Bromo" evidence="4">
    <location>
        <begin position="71"/>
        <end position="135"/>
    </location>
</feature>
<feature type="domain" description="NET" evidence="5">
    <location>
        <begin position="199"/>
        <end position="278"/>
    </location>
</feature>
<keyword evidence="7" id="KW-1185">Reference proteome</keyword>
<feature type="region of interest" description="Disordered" evidence="3">
    <location>
        <begin position="176"/>
        <end position="202"/>
    </location>
</feature>
<dbReference type="InterPro" id="IPR036427">
    <property type="entry name" value="Bromodomain-like_sf"/>
</dbReference>
<sequence length="322" mass="36958">MSFKFICSPLTVEGQSTKIIFKTAHVISGHTTTNLEKQAEYPEITVPEDKAFACSLTIIDKIIDDDCSIYFLRAVDKEIDSAPNYYEIITNPIDISMIRKNFLGKQYQKFANVVNDIKLLINNATQFNPKQHAVHQAALKMSFLLRDLLNTLNKNPSELEPNPTISKEAENRIAKAQSQLTEQRRKSRERHKKANDTPKKTPTKLAKRLLPREFEDLAKHVRELPSAALFGVLEIIQKGKFDPNNLPVEIDLQSLPDDVVDKVKIYVESCLSHQDKKPVMYAWQPYEPKELLALQEQYATELLTWKCPPKEAEIQREIEQDI</sequence>
<dbReference type="OMA" id="MIESTSC"/>
<dbReference type="InterPro" id="IPR050935">
    <property type="entry name" value="Bromo_chromatin_reader"/>
</dbReference>
<dbReference type="VEuPathDB" id="TrichDB:TVAG_377950"/>
<dbReference type="PRINTS" id="PR00503">
    <property type="entry name" value="BROMODOMAIN"/>
</dbReference>
<dbReference type="OrthoDB" id="10009055at2759"/>
<evidence type="ECO:0000256" key="3">
    <source>
        <dbReference type="SAM" id="MobiDB-lite"/>
    </source>
</evidence>
<organism evidence="6 7">
    <name type="scientific">Trichomonas vaginalis (strain ATCC PRA-98 / G3)</name>
    <dbReference type="NCBI Taxonomy" id="412133"/>
    <lineage>
        <taxon>Eukaryota</taxon>
        <taxon>Metamonada</taxon>
        <taxon>Parabasalia</taxon>
        <taxon>Trichomonadida</taxon>
        <taxon>Trichomonadidae</taxon>
        <taxon>Trichomonas</taxon>
    </lineage>
</organism>